<dbReference type="InterPro" id="IPR002347">
    <property type="entry name" value="SDR_fam"/>
</dbReference>
<dbReference type="Pfam" id="PF13561">
    <property type="entry name" value="adh_short_C2"/>
    <property type="match status" value="1"/>
</dbReference>
<dbReference type="PANTHER" id="PTHR48107">
    <property type="entry name" value="NADPH-DEPENDENT ALDEHYDE REDUCTASE-LIKE PROTEIN, CHLOROPLASTIC-RELATED"/>
    <property type="match status" value="1"/>
</dbReference>
<proteinExistence type="inferred from homology"/>
<reference evidence="3" key="1">
    <citation type="journal article" date="2023" name="Plants (Basel)">
        <title>Genomic Analysis of Leptolyngbya boryana CZ1 Reveals Efficient Carbon Fixation Modules.</title>
        <authorList>
            <person name="Bai X."/>
            <person name="Wang H."/>
            <person name="Cheng W."/>
            <person name="Wang J."/>
            <person name="Ma M."/>
            <person name="Hu H."/>
            <person name="Song Z."/>
            <person name="Ma H."/>
            <person name="Fan Y."/>
            <person name="Du C."/>
            <person name="Xu J."/>
        </authorList>
    </citation>
    <scope>NUCLEOTIDE SEQUENCE</scope>
    <source>
        <strain evidence="3">CZ1</strain>
    </source>
</reference>
<dbReference type="PANTHER" id="PTHR48107:SF7">
    <property type="entry name" value="RE15974P"/>
    <property type="match status" value="1"/>
</dbReference>
<dbReference type="Gene3D" id="3.40.50.720">
    <property type="entry name" value="NAD(P)-binding Rossmann-like Domain"/>
    <property type="match status" value="1"/>
</dbReference>
<dbReference type="EMBL" id="CP130144">
    <property type="protein sequence ID" value="WNZ49234.1"/>
    <property type="molecule type" value="Genomic_DNA"/>
</dbReference>
<keyword evidence="2" id="KW-0560">Oxidoreductase</keyword>
<sequence>MTVNSTSPGPTNTDLFLEGKTEETIQRLASMSALERIGEPENISRVVLFLVSESAGWLTGQNLGVNGGFA</sequence>
<gene>
    <name evidence="3" type="ORF">Q2T42_18855</name>
</gene>
<dbReference type="InterPro" id="IPR036291">
    <property type="entry name" value="NAD(P)-bd_dom_sf"/>
</dbReference>
<evidence type="ECO:0000256" key="2">
    <source>
        <dbReference type="ARBA" id="ARBA00023002"/>
    </source>
</evidence>
<name>A0AA96X3L0_LEPBY</name>
<accession>A0AA96X3L0</accession>
<dbReference type="SUPFAM" id="SSF51735">
    <property type="entry name" value="NAD(P)-binding Rossmann-fold domains"/>
    <property type="match status" value="1"/>
</dbReference>
<protein>
    <submittedName>
        <fullName evidence="3">SDR family oxidoreductase</fullName>
    </submittedName>
</protein>
<comment type="similarity">
    <text evidence="1">Belongs to the short-chain dehydrogenases/reductases (SDR) family.</text>
</comment>
<evidence type="ECO:0000256" key="1">
    <source>
        <dbReference type="ARBA" id="ARBA00006484"/>
    </source>
</evidence>
<reference evidence="3" key="2">
    <citation type="submission" date="2023-07" db="EMBL/GenBank/DDBJ databases">
        <authorList>
            <person name="Bai X.-H."/>
            <person name="Wang H.-H."/>
            <person name="Wang J."/>
            <person name="Ma M.-Y."/>
            <person name="Hu H.-H."/>
            <person name="Song Z.-L."/>
            <person name="Ma H.-G."/>
            <person name="Fan Y."/>
            <person name="Du C.-Y."/>
            <person name="Xu J.-C."/>
        </authorList>
    </citation>
    <scope>NUCLEOTIDE SEQUENCE</scope>
    <source>
        <strain evidence="3">CZ1</strain>
    </source>
</reference>
<evidence type="ECO:0000313" key="3">
    <source>
        <dbReference type="EMBL" id="WNZ49234.1"/>
    </source>
</evidence>
<organism evidence="3">
    <name type="scientific">Leptolyngbya boryana CZ1</name>
    <dbReference type="NCBI Taxonomy" id="3060204"/>
    <lineage>
        <taxon>Bacteria</taxon>
        <taxon>Bacillati</taxon>
        <taxon>Cyanobacteriota</taxon>
        <taxon>Cyanophyceae</taxon>
        <taxon>Leptolyngbyales</taxon>
        <taxon>Leptolyngbyaceae</taxon>
        <taxon>Leptolyngbya group</taxon>
        <taxon>Leptolyngbya</taxon>
    </lineage>
</organism>
<dbReference type="AlphaFoldDB" id="A0AA96X3L0"/>
<dbReference type="GO" id="GO:0016614">
    <property type="term" value="F:oxidoreductase activity, acting on CH-OH group of donors"/>
    <property type="evidence" value="ECO:0007669"/>
    <property type="project" value="UniProtKB-ARBA"/>
</dbReference>